<evidence type="ECO:0000313" key="3">
    <source>
        <dbReference type="Proteomes" id="UP000278983"/>
    </source>
</evidence>
<keyword evidence="1" id="KW-0472">Membrane</keyword>
<dbReference type="GO" id="GO:0005886">
    <property type="term" value="C:plasma membrane"/>
    <property type="evidence" value="ECO:0007669"/>
    <property type="project" value="TreeGrafter"/>
</dbReference>
<feature type="transmembrane region" description="Helical" evidence="1">
    <location>
        <begin position="93"/>
        <end position="114"/>
    </location>
</feature>
<evidence type="ECO:0000256" key="1">
    <source>
        <dbReference type="SAM" id="Phobius"/>
    </source>
</evidence>
<dbReference type="RefSeq" id="WP_126678895.1">
    <property type="nucleotide sequence ID" value="NZ_RYYU01000001.1"/>
</dbReference>
<feature type="transmembrane region" description="Helical" evidence="1">
    <location>
        <begin position="213"/>
        <end position="232"/>
    </location>
</feature>
<comment type="caution">
    <text evidence="2">The sequence shown here is derived from an EMBL/GenBank/DDBJ whole genome shotgun (WGS) entry which is preliminary data.</text>
</comment>
<feature type="transmembrane region" description="Helical" evidence="1">
    <location>
        <begin position="238"/>
        <end position="263"/>
    </location>
</feature>
<name>A0A3S0RB40_9BACT</name>
<dbReference type="Proteomes" id="UP000278983">
    <property type="component" value="Unassembled WGS sequence"/>
</dbReference>
<dbReference type="PANTHER" id="PTHR34980">
    <property type="entry name" value="INNER MEMBRANE PROTEIN-RELATED-RELATED"/>
    <property type="match status" value="1"/>
</dbReference>
<dbReference type="InterPro" id="IPR008523">
    <property type="entry name" value="DUF805"/>
</dbReference>
<keyword evidence="1" id="KW-0812">Transmembrane</keyword>
<feature type="transmembrane region" description="Helical" evidence="1">
    <location>
        <begin position="23"/>
        <end position="49"/>
    </location>
</feature>
<feature type="transmembrane region" description="Helical" evidence="1">
    <location>
        <begin position="311"/>
        <end position="328"/>
    </location>
</feature>
<dbReference type="OrthoDB" id="9812349at2"/>
<dbReference type="PANTHER" id="PTHR34980:SF2">
    <property type="entry name" value="INNER MEMBRANE PROTEIN YHAH-RELATED"/>
    <property type="match status" value="1"/>
</dbReference>
<dbReference type="AlphaFoldDB" id="A0A3S0RB40"/>
<accession>A0A3S0RB40</accession>
<gene>
    <name evidence="2" type="ORF">EHV08_08485</name>
</gene>
<reference evidence="2 3" key="1">
    <citation type="submission" date="2018-12" db="EMBL/GenBank/DDBJ databases">
        <title>Genome sequencing of Prevotella sp. KCOM 3155 (= JS262).</title>
        <authorList>
            <person name="Kook J.-K."/>
            <person name="Park S.-N."/>
            <person name="Lim Y.K."/>
        </authorList>
    </citation>
    <scope>NUCLEOTIDE SEQUENCE [LARGE SCALE GENOMIC DNA]</scope>
    <source>
        <strain evidence="2 3">KCOM 3155</strain>
    </source>
</reference>
<sequence length="339" mass="37964">MKWFIKAFRQYADFSGRASRQEFWMFVLFNLLFAMAWALVAGLLTGLLGDSFDHDSDRLIFMYKLIAIYYAVTTVPAMAVGVRRLHDTGRSGWWMLVSLIPFVGGIWLIVLMCLDGSAGDNRYSNRPDATMGDTPKIALRQKALMWLTAFAVLGIHLCLLNLVDVLFSNRYSWYTSAGQLNILLSILGSFSVSVSFIVMGIAFLQKKDCSRTVGGWIVAAYVIQIILEIWRITQSADFNINVGFVLSIFGILAFTLYGGLLLARKGRLPLTNYVLMAASVCSVILTLWSITPIEVLFLREHPDHFVDKLQIIVPLSLLVYAVANRVAAGKETKYNTNNT</sequence>
<keyword evidence="3" id="KW-1185">Reference proteome</keyword>
<feature type="transmembrane region" description="Helical" evidence="1">
    <location>
        <begin position="270"/>
        <end position="291"/>
    </location>
</feature>
<dbReference type="Pfam" id="PF05656">
    <property type="entry name" value="DUF805"/>
    <property type="match status" value="1"/>
</dbReference>
<keyword evidence="1" id="KW-1133">Transmembrane helix</keyword>
<feature type="transmembrane region" description="Helical" evidence="1">
    <location>
        <begin position="143"/>
        <end position="162"/>
    </location>
</feature>
<protein>
    <submittedName>
        <fullName evidence="2">DUF805 domain-containing protein</fullName>
    </submittedName>
</protein>
<evidence type="ECO:0000313" key="2">
    <source>
        <dbReference type="EMBL" id="RUL59790.1"/>
    </source>
</evidence>
<feature type="transmembrane region" description="Helical" evidence="1">
    <location>
        <begin position="182"/>
        <end position="204"/>
    </location>
</feature>
<proteinExistence type="predicted"/>
<dbReference type="EMBL" id="RYYU01000001">
    <property type="protein sequence ID" value="RUL59790.1"/>
    <property type="molecule type" value="Genomic_DNA"/>
</dbReference>
<feature type="transmembrane region" description="Helical" evidence="1">
    <location>
        <begin position="61"/>
        <end position="81"/>
    </location>
</feature>
<organism evidence="2 3">
    <name type="scientific">Prevotella koreensis</name>
    <dbReference type="NCBI Taxonomy" id="2490854"/>
    <lineage>
        <taxon>Bacteria</taxon>
        <taxon>Pseudomonadati</taxon>
        <taxon>Bacteroidota</taxon>
        <taxon>Bacteroidia</taxon>
        <taxon>Bacteroidales</taxon>
        <taxon>Prevotellaceae</taxon>
        <taxon>Prevotella</taxon>
    </lineage>
</organism>